<comment type="similarity">
    <text evidence="1 5">Belongs to the universal ribosomal protein uL29 family.</text>
</comment>
<dbReference type="FunFam" id="1.10.287.310:FF:000001">
    <property type="entry name" value="50S ribosomal protein L29"/>
    <property type="match status" value="1"/>
</dbReference>
<dbReference type="PROSITE" id="PS00579">
    <property type="entry name" value="RIBOSOMAL_L29"/>
    <property type="match status" value="1"/>
</dbReference>
<dbReference type="GeneID" id="93327352"/>
<dbReference type="HAMAP" id="MF_00374">
    <property type="entry name" value="Ribosomal_uL29"/>
    <property type="match status" value="1"/>
</dbReference>
<sequence length="60" mass="7147">MRAKEIREMTSEDLVVKCKELKEELFNLKFQLSLGQLTNTAKIREVRREIARINTILNER</sequence>
<dbReference type="InterPro" id="IPR050063">
    <property type="entry name" value="Ribosomal_protein_uL29"/>
</dbReference>
<dbReference type="NCBIfam" id="TIGR00012">
    <property type="entry name" value="L29"/>
    <property type="match status" value="1"/>
</dbReference>
<dbReference type="SUPFAM" id="SSF46561">
    <property type="entry name" value="Ribosomal protein L29 (L29p)"/>
    <property type="match status" value="1"/>
</dbReference>
<dbReference type="Pfam" id="PF00831">
    <property type="entry name" value="Ribosomal_L29"/>
    <property type="match status" value="1"/>
</dbReference>
<comment type="caution">
    <text evidence="6">The sequence shown here is derived from an EMBL/GenBank/DDBJ whole genome shotgun (WGS) entry which is preliminary data.</text>
</comment>
<keyword evidence="2 5" id="KW-0689">Ribosomal protein</keyword>
<evidence type="ECO:0000256" key="3">
    <source>
        <dbReference type="ARBA" id="ARBA00023274"/>
    </source>
</evidence>
<dbReference type="GO" id="GO:0006412">
    <property type="term" value="P:translation"/>
    <property type="evidence" value="ECO:0007669"/>
    <property type="project" value="UniProtKB-UniRule"/>
</dbReference>
<dbReference type="InterPro" id="IPR018254">
    <property type="entry name" value="Ribosomal_uL29_CS"/>
</dbReference>
<evidence type="ECO:0000256" key="2">
    <source>
        <dbReference type="ARBA" id="ARBA00022980"/>
    </source>
</evidence>
<dbReference type="CDD" id="cd00427">
    <property type="entry name" value="Ribosomal_L29_HIP"/>
    <property type="match status" value="1"/>
</dbReference>
<evidence type="ECO:0000313" key="6">
    <source>
        <dbReference type="EMBL" id="KID50110.1"/>
    </source>
</evidence>
<dbReference type="GeneID" id="300110856"/>
<organism evidence="6 7">
    <name type="scientific">Fusobacterium necrophorum subsp. funduliforme B35</name>
    <dbReference type="NCBI Taxonomy" id="1226633"/>
    <lineage>
        <taxon>Bacteria</taxon>
        <taxon>Fusobacteriati</taxon>
        <taxon>Fusobacteriota</taxon>
        <taxon>Fusobacteriia</taxon>
        <taxon>Fusobacteriales</taxon>
        <taxon>Fusobacteriaceae</taxon>
        <taxon>Fusobacterium</taxon>
    </lineage>
</organism>
<dbReference type="GO" id="GO:0003735">
    <property type="term" value="F:structural constituent of ribosome"/>
    <property type="evidence" value="ECO:0007669"/>
    <property type="project" value="InterPro"/>
</dbReference>
<dbReference type="Proteomes" id="UP000031184">
    <property type="component" value="Unassembled WGS sequence"/>
</dbReference>
<keyword evidence="3 5" id="KW-0687">Ribonucleoprotein</keyword>
<dbReference type="EMBL" id="AUZI01000008">
    <property type="protein sequence ID" value="KID50110.1"/>
    <property type="molecule type" value="Genomic_DNA"/>
</dbReference>
<evidence type="ECO:0000256" key="1">
    <source>
        <dbReference type="ARBA" id="ARBA00009254"/>
    </source>
</evidence>
<evidence type="ECO:0000313" key="7">
    <source>
        <dbReference type="Proteomes" id="UP000031184"/>
    </source>
</evidence>
<dbReference type="GO" id="GO:0022625">
    <property type="term" value="C:cytosolic large ribosomal subunit"/>
    <property type="evidence" value="ECO:0007669"/>
    <property type="project" value="TreeGrafter"/>
</dbReference>
<dbReference type="PANTHER" id="PTHR10916">
    <property type="entry name" value="60S RIBOSOMAL PROTEIN L35/50S RIBOSOMAL PROTEIN L29"/>
    <property type="match status" value="1"/>
</dbReference>
<dbReference type="InterPro" id="IPR036049">
    <property type="entry name" value="Ribosomal_uL29_sf"/>
</dbReference>
<evidence type="ECO:0000256" key="5">
    <source>
        <dbReference type="HAMAP-Rule" id="MF_00374"/>
    </source>
</evidence>
<dbReference type="Gene3D" id="1.10.287.310">
    <property type="match status" value="1"/>
</dbReference>
<dbReference type="OrthoDB" id="9815192at2"/>
<gene>
    <name evidence="5" type="primary">rpmC</name>
    <name evidence="6" type="ORF">C095_01575</name>
</gene>
<proteinExistence type="inferred from homology"/>
<reference evidence="6 7" key="1">
    <citation type="submission" date="2013-08" db="EMBL/GenBank/DDBJ databases">
        <title>An opportunistic ruminal bacterium that causes liver abscesses in cattle.</title>
        <authorList>
            <person name="Benahmed F.H."/>
            <person name="Rasmussen M."/>
            <person name="Harbottle H."/>
            <person name="Soppet D."/>
            <person name="Nagaraja T.G."/>
            <person name="Davidson M."/>
        </authorList>
    </citation>
    <scope>NUCLEOTIDE SEQUENCE [LARGE SCALE GENOMIC DNA]</scope>
    <source>
        <strain evidence="6 7">B35</strain>
    </source>
</reference>
<dbReference type="PANTHER" id="PTHR10916:SF0">
    <property type="entry name" value="LARGE RIBOSOMAL SUBUNIT PROTEIN UL29C"/>
    <property type="match status" value="1"/>
</dbReference>
<dbReference type="AlphaFoldDB" id="A0A017H3K8"/>
<dbReference type="PATRIC" id="fig|1226633.4.peg.315"/>
<evidence type="ECO:0000256" key="4">
    <source>
        <dbReference type="ARBA" id="ARBA00035204"/>
    </source>
</evidence>
<protein>
    <recommendedName>
        <fullName evidence="4 5">Large ribosomal subunit protein uL29</fullName>
    </recommendedName>
</protein>
<accession>A0A017H3K8</accession>
<dbReference type="RefSeq" id="WP_005892361.1">
    <property type="nucleotide sequence ID" value="NZ_AOJP01000008.1"/>
</dbReference>
<dbReference type="InterPro" id="IPR001854">
    <property type="entry name" value="Ribosomal_uL29"/>
</dbReference>
<name>A0A017H3K8_9FUSO</name>